<dbReference type="CDD" id="cd00483">
    <property type="entry name" value="HPPK"/>
    <property type="match status" value="1"/>
</dbReference>
<evidence type="ECO:0000256" key="3">
    <source>
        <dbReference type="ARBA" id="ARBA00013253"/>
    </source>
</evidence>
<dbReference type="PANTHER" id="PTHR43071">
    <property type="entry name" value="2-AMINO-4-HYDROXY-6-HYDROXYMETHYLDIHYDROPTERIDINE PYROPHOSPHOKINASE"/>
    <property type="match status" value="1"/>
</dbReference>
<keyword evidence="8" id="KW-0067">ATP-binding</keyword>
<feature type="signal peptide" evidence="13">
    <location>
        <begin position="1"/>
        <end position="17"/>
    </location>
</feature>
<dbReference type="InterPro" id="IPR035907">
    <property type="entry name" value="Hppk_sf"/>
</dbReference>
<name>A0ABP9LDD8_9RHOB</name>
<keyword evidence="13" id="KW-0732">Signal</keyword>
<protein>
    <recommendedName>
        <fullName evidence="4">2-amino-4-hydroxy-6-hydroxymethyldihydropteridine pyrophosphokinase</fullName>
        <ecNumber evidence="3">2.7.6.3</ecNumber>
    </recommendedName>
    <alternativeName>
        <fullName evidence="11">6-hydroxymethyl-7,8-dihydropterin pyrophosphokinase</fullName>
    </alternativeName>
    <alternativeName>
        <fullName evidence="12">7,8-dihydro-6-hydroxymethylpterin-pyrophosphokinase</fullName>
    </alternativeName>
</protein>
<dbReference type="Pfam" id="PF01288">
    <property type="entry name" value="HPPK"/>
    <property type="match status" value="1"/>
</dbReference>
<evidence type="ECO:0000256" key="12">
    <source>
        <dbReference type="ARBA" id="ARBA00033413"/>
    </source>
</evidence>
<feature type="chain" id="PRO_5046458515" description="2-amino-4-hydroxy-6-hydroxymethyldihydropteridine pyrophosphokinase" evidence="13">
    <location>
        <begin position="18"/>
        <end position="214"/>
    </location>
</feature>
<dbReference type="PANTHER" id="PTHR43071:SF1">
    <property type="entry name" value="2-AMINO-4-HYDROXY-6-HYDROXYMETHYLDIHYDROPTERIDINE PYROPHOSPHOKINASE"/>
    <property type="match status" value="1"/>
</dbReference>
<accession>A0ABP9LDD8</accession>
<comment type="function">
    <text evidence="10">Catalyzes the transfer of pyrophosphate from adenosine triphosphate (ATP) to 6-hydroxymethyl-7,8-dihydropterin, an enzymatic step in folate biosynthesis pathway.</text>
</comment>
<feature type="domain" description="7,8-dihydro-6-hydroxymethylpterin-pyrophosphokinase" evidence="14">
    <location>
        <begin position="120"/>
        <end position="131"/>
    </location>
</feature>
<evidence type="ECO:0000256" key="11">
    <source>
        <dbReference type="ARBA" id="ARBA00029766"/>
    </source>
</evidence>
<dbReference type="RefSeq" id="WP_345229466.1">
    <property type="nucleotide sequence ID" value="NZ_BAABHW010000002.1"/>
</dbReference>
<evidence type="ECO:0000256" key="8">
    <source>
        <dbReference type="ARBA" id="ARBA00022840"/>
    </source>
</evidence>
<evidence type="ECO:0000256" key="10">
    <source>
        <dbReference type="ARBA" id="ARBA00029409"/>
    </source>
</evidence>
<evidence type="ECO:0000256" key="9">
    <source>
        <dbReference type="ARBA" id="ARBA00022909"/>
    </source>
</evidence>
<evidence type="ECO:0000256" key="4">
    <source>
        <dbReference type="ARBA" id="ARBA00016218"/>
    </source>
</evidence>
<keyword evidence="16" id="KW-1185">Reference proteome</keyword>
<proteinExistence type="inferred from homology"/>
<dbReference type="NCBIfam" id="TIGR01498">
    <property type="entry name" value="folK"/>
    <property type="match status" value="1"/>
</dbReference>
<evidence type="ECO:0000256" key="6">
    <source>
        <dbReference type="ARBA" id="ARBA00022741"/>
    </source>
</evidence>
<keyword evidence="7" id="KW-0418">Kinase</keyword>
<comment type="pathway">
    <text evidence="1">Cofactor biosynthesis; tetrahydrofolate biosynthesis; 2-amino-4-hydroxy-6-hydroxymethyl-7,8-dihydropteridine diphosphate from 7,8-dihydroneopterin triphosphate: step 4/4.</text>
</comment>
<keyword evidence="5" id="KW-0808">Transferase</keyword>
<gene>
    <name evidence="15" type="primary">folK</name>
    <name evidence="15" type="ORF">GCM10023209_20980</name>
</gene>
<reference evidence="16" key="1">
    <citation type="journal article" date="2019" name="Int. J. Syst. Evol. Microbiol.">
        <title>The Global Catalogue of Microorganisms (GCM) 10K type strain sequencing project: providing services to taxonomists for standard genome sequencing and annotation.</title>
        <authorList>
            <consortium name="The Broad Institute Genomics Platform"/>
            <consortium name="The Broad Institute Genome Sequencing Center for Infectious Disease"/>
            <person name="Wu L."/>
            <person name="Ma J."/>
        </authorList>
    </citation>
    <scope>NUCLEOTIDE SEQUENCE [LARGE SCALE GENOMIC DNA]</scope>
    <source>
        <strain evidence="16">JCM 18015</strain>
    </source>
</reference>
<dbReference type="PROSITE" id="PS00794">
    <property type="entry name" value="HPPK"/>
    <property type="match status" value="1"/>
</dbReference>
<keyword evidence="6" id="KW-0547">Nucleotide-binding</keyword>
<comment type="similarity">
    <text evidence="2">Belongs to the HPPK family.</text>
</comment>
<evidence type="ECO:0000313" key="15">
    <source>
        <dbReference type="EMBL" id="GAA5074157.1"/>
    </source>
</evidence>
<evidence type="ECO:0000313" key="16">
    <source>
        <dbReference type="Proteomes" id="UP001499910"/>
    </source>
</evidence>
<evidence type="ECO:0000256" key="1">
    <source>
        <dbReference type="ARBA" id="ARBA00005051"/>
    </source>
</evidence>
<evidence type="ECO:0000256" key="7">
    <source>
        <dbReference type="ARBA" id="ARBA00022777"/>
    </source>
</evidence>
<dbReference type="InterPro" id="IPR000550">
    <property type="entry name" value="Hppk"/>
</dbReference>
<dbReference type="SUPFAM" id="SSF55083">
    <property type="entry name" value="6-hydroxymethyl-7,8-dihydropterin pyrophosphokinase, HPPK"/>
    <property type="match status" value="1"/>
</dbReference>
<evidence type="ECO:0000256" key="13">
    <source>
        <dbReference type="SAM" id="SignalP"/>
    </source>
</evidence>
<comment type="caution">
    <text evidence="15">The sequence shown here is derived from an EMBL/GenBank/DDBJ whole genome shotgun (WGS) entry which is preliminary data.</text>
</comment>
<dbReference type="Gene3D" id="3.30.70.560">
    <property type="entry name" value="7,8-Dihydro-6-hydroxymethylpterin-pyrophosphokinase HPPK"/>
    <property type="match status" value="1"/>
</dbReference>
<evidence type="ECO:0000256" key="2">
    <source>
        <dbReference type="ARBA" id="ARBA00005810"/>
    </source>
</evidence>
<sequence length="214" mass="22966">MPFVFCWIALMPLPVDAAPLSAEISNADTTVFVALGANLPGPFGGPAESLRHAMERLREMPDGVLHGGTLYSTPAYPAGNGPDYVNAVLAVRASDTVRFVANAFGIESEFNRDKDRAAGRWAPRAIDIDIVAIGGQILPDPARHAALRAKAPIDRVLTDEGLVVPHPAMQERAFVLKPMAFFAPSWRHPALDRTALELAEALPAEELDAVRAIT</sequence>
<evidence type="ECO:0000256" key="5">
    <source>
        <dbReference type="ARBA" id="ARBA00022679"/>
    </source>
</evidence>
<evidence type="ECO:0000259" key="14">
    <source>
        <dbReference type="PROSITE" id="PS00794"/>
    </source>
</evidence>
<dbReference type="EMBL" id="BAABHW010000002">
    <property type="protein sequence ID" value="GAA5074157.1"/>
    <property type="molecule type" value="Genomic_DNA"/>
</dbReference>
<keyword evidence="9" id="KW-0289">Folate biosynthesis</keyword>
<dbReference type="Proteomes" id="UP001499910">
    <property type="component" value="Unassembled WGS sequence"/>
</dbReference>
<dbReference type="EC" id="2.7.6.3" evidence="3"/>
<organism evidence="15 16">
    <name type="scientific">[Roseibacterium] beibuensis</name>
    <dbReference type="NCBI Taxonomy" id="1193142"/>
    <lineage>
        <taxon>Bacteria</taxon>
        <taxon>Pseudomonadati</taxon>
        <taxon>Pseudomonadota</taxon>
        <taxon>Alphaproteobacteria</taxon>
        <taxon>Rhodobacterales</taxon>
        <taxon>Roseobacteraceae</taxon>
        <taxon>Roseicyclus</taxon>
    </lineage>
</organism>